<protein>
    <submittedName>
        <fullName evidence="2">Uncharacterized protein</fullName>
    </submittedName>
</protein>
<gene>
    <name evidence="2" type="ordered locus">DIP0404</name>
</gene>
<proteinExistence type="predicted"/>
<sequence length="103" mass="11074">MIAATPQAMDKQPSAKNQPCGIDKEVGTIANTVITLMPKYIDTNVIVLRHSCANRPPWRNAATNHANNPRNPSKNSTDITTPIDAAISGTACPFIRFSNSAIN</sequence>
<dbReference type="KEGG" id="cdi:DIP0404"/>
<dbReference type="Proteomes" id="UP000002198">
    <property type="component" value="Chromosome"/>
</dbReference>
<dbReference type="AlphaFoldDB" id="Q6NJJ7"/>
<name>Q6NJJ7_CORDI</name>
<keyword evidence="3" id="KW-1185">Reference proteome</keyword>
<feature type="region of interest" description="Disordered" evidence="1">
    <location>
        <begin position="58"/>
        <end position="80"/>
    </location>
</feature>
<dbReference type="EMBL" id="BX248355">
    <property type="protein sequence ID" value="CAE48908.1"/>
    <property type="molecule type" value="Genomic_DNA"/>
</dbReference>
<reference evidence="2 3" key="1">
    <citation type="journal article" date="2003" name="Nucleic Acids Res.">
        <title>The complete genome sequence and analysis of Corynebacterium diphtheriae NCTC13129.</title>
        <authorList>
            <person name="Cerdeno-Tarraga A.M."/>
            <person name="Efstratiou A."/>
            <person name="Dover L.G."/>
            <person name="Holden M.T.G."/>
            <person name="Pallen M."/>
            <person name="Bentley S.D."/>
            <person name="Besra G.S."/>
            <person name="Churcher C."/>
            <person name="James K.D."/>
            <person name="De Zoysa A."/>
            <person name="Chillingworth T."/>
            <person name="Cronin A."/>
            <person name="Dowd L."/>
            <person name="Feltwell T."/>
            <person name="Hamlin N."/>
            <person name="Holroyd S."/>
            <person name="Jagels K."/>
            <person name="Moule S."/>
            <person name="Quail M.A."/>
            <person name="Rabbinowitsch E."/>
            <person name="Rutherford K."/>
            <person name="Thomson N.R."/>
            <person name="Unwin L."/>
            <person name="Whitehead S."/>
            <person name="Barrell B.G.Parkhill.J."/>
        </authorList>
    </citation>
    <scope>NUCLEOTIDE SEQUENCE [LARGE SCALE GENOMIC DNA]</scope>
    <source>
        <strain evidence="3">ATCC 700971 / NCTC 13129 / Biotype gravis</strain>
    </source>
</reference>
<feature type="compositionally biased region" description="Polar residues" evidence="1">
    <location>
        <begin position="61"/>
        <end position="80"/>
    </location>
</feature>
<accession>Q6NJJ7</accession>
<dbReference type="HOGENOM" id="CLU_2258998_0_0_11"/>
<feature type="region of interest" description="Disordered" evidence="1">
    <location>
        <begin position="1"/>
        <end position="22"/>
    </location>
</feature>
<organism evidence="2 3">
    <name type="scientific">Corynebacterium diphtheriae (strain ATCC 700971 / NCTC 13129 / Biotype gravis)</name>
    <dbReference type="NCBI Taxonomy" id="257309"/>
    <lineage>
        <taxon>Bacteria</taxon>
        <taxon>Bacillati</taxon>
        <taxon>Actinomycetota</taxon>
        <taxon>Actinomycetes</taxon>
        <taxon>Mycobacteriales</taxon>
        <taxon>Corynebacteriaceae</taxon>
        <taxon>Corynebacterium</taxon>
    </lineage>
</organism>
<evidence type="ECO:0000256" key="1">
    <source>
        <dbReference type="SAM" id="MobiDB-lite"/>
    </source>
</evidence>
<evidence type="ECO:0000313" key="3">
    <source>
        <dbReference type="Proteomes" id="UP000002198"/>
    </source>
</evidence>
<evidence type="ECO:0000313" key="2">
    <source>
        <dbReference type="EMBL" id="CAE48908.1"/>
    </source>
</evidence>